<accession>A0ABD0APH5</accession>
<proteinExistence type="predicted"/>
<dbReference type="EMBL" id="BOLH01000030">
    <property type="protein sequence ID" value="GIC72956.1"/>
    <property type="molecule type" value="Genomic_DNA"/>
</dbReference>
<reference evidence="1 2" key="1">
    <citation type="submission" date="2021-01" db="EMBL/GenBank/DDBJ databases">
        <title>Development of a method for detection of lactic acid bacteria that cause putrefactive shochu mash.</title>
        <authorList>
            <person name="Takashita H."/>
            <person name="Fujihara E."/>
            <person name="Takayama K."/>
            <person name="Yamamoto H."/>
            <person name="Mizutani M."/>
            <person name="Kajiwara Y."/>
        </authorList>
    </citation>
    <scope>NUCLEOTIDE SEQUENCE [LARGE SCALE GENOMIC DNA]</scope>
    <source>
        <strain evidence="1 2">01-B1</strain>
    </source>
</reference>
<evidence type="ECO:0000313" key="2">
    <source>
        <dbReference type="Proteomes" id="UP000653631"/>
    </source>
</evidence>
<comment type="caution">
    <text evidence="1">The sequence shown here is derived from an EMBL/GenBank/DDBJ whole genome shotgun (WGS) entry which is preliminary data.</text>
</comment>
<sequence>MDMYFKLTEYANEDRFPLDGKLLLNAYYAFRGAMQELSEEDQQLIAARFINHQPAKKTMEEMDLTRGVYQNRLRKSRYRLVTASNGKKEFKIIGVHLIQ</sequence>
<name>A0ABD0APH5_LIMFE</name>
<evidence type="ECO:0000313" key="1">
    <source>
        <dbReference type="EMBL" id="GIC72956.1"/>
    </source>
</evidence>
<dbReference type="AlphaFoldDB" id="A0ABD0APH5"/>
<organism evidence="1 2">
    <name type="scientific">Limosilactobacillus fermentum</name>
    <name type="common">Lactobacillus fermentum</name>
    <dbReference type="NCBI Taxonomy" id="1613"/>
    <lineage>
        <taxon>Bacteria</taxon>
        <taxon>Bacillati</taxon>
        <taxon>Bacillota</taxon>
        <taxon>Bacilli</taxon>
        <taxon>Lactobacillales</taxon>
        <taxon>Lactobacillaceae</taxon>
        <taxon>Limosilactobacillus</taxon>
    </lineage>
</organism>
<dbReference type="Proteomes" id="UP000653631">
    <property type="component" value="Unassembled WGS sequence"/>
</dbReference>
<dbReference type="RefSeq" id="WP_099032608.1">
    <property type="nucleotide sequence ID" value="NZ_BOLH01000030.1"/>
</dbReference>
<gene>
    <name evidence="1" type="ORF">LF01B1_19710</name>
</gene>
<protein>
    <submittedName>
        <fullName evidence="1">Uncharacterized protein</fullName>
    </submittedName>
</protein>